<name>A0A3M7PYN0_BRAPC</name>
<dbReference type="AlphaFoldDB" id="A0A3M7PYN0"/>
<dbReference type="Proteomes" id="UP000276133">
    <property type="component" value="Unassembled WGS sequence"/>
</dbReference>
<keyword evidence="2" id="KW-1185">Reference proteome</keyword>
<accession>A0A3M7PYN0</accession>
<gene>
    <name evidence="1" type="ORF">BpHYR1_020449</name>
</gene>
<proteinExistence type="predicted"/>
<protein>
    <submittedName>
        <fullName evidence="1">Uncharacterized protein</fullName>
    </submittedName>
</protein>
<evidence type="ECO:0000313" key="2">
    <source>
        <dbReference type="Proteomes" id="UP000276133"/>
    </source>
</evidence>
<reference evidence="1 2" key="1">
    <citation type="journal article" date="2018" name="Sci. Rep.">
        <title>Genomic signatures of local adaptation to the degree of environmental predictability in rotifers.</title>
        <authorList>
            <person name="Franch-Gras L."/>
            <person name="Hahn C."/>
            <person name="Garcia-Roger E.M."/>
            <person name="Carmona M.J."/>
            <person name="Serra M."/>
            <person name="Gomez A."/>
        </authorList>
    </citation>
    <scope>NUCLEOTIDE SEQUENCE [LARGE SCALE GENOMIC DNA]</scope>
    <source>
        <strain evidence="1">HYR1</strain>
    </source>
</reference>
<organism evidence="1 2">
    <name type="scientific">Brachionus plicatilis</name>
    <name type="common">Marine rotifer</name>
    <name type="synonym">Brachionus muelleri</name>
    <dbReference type="NCBI Taxonomy" id="10195"/>
    <lineage>
        <taxon>Eukaryota</taxon>
        <taxon>Metazoa</taxon>
        <taxon>Spiralia</taxon>
        <taxon>Gnathifera</taxon>
        <taxon>Rotifera</taxon>
        <taxon>Eurotatoria</taxon>
        <taxon>Monogononta</taxon>
        <taxon>Pseudotrocha</taxon>
        <taxon>Ploima</taxon>
        <taxon>Brachionidae</taxon>
        <taxon>Brachionus</taxon>
    </lineage>
</organism>
<evidence type="ECO:0000313" key="1">
    <source>
        <dbReference type="EMBL" id="RNA03885.1"/>
    </source>
</evidence>
<dbReference type="EMBL" id="REGN01008314">
    <property type="protein sequence ID" value="RNA03885.1"/>
    <property type="molecule type" value="Genomic_DNA"/>
</dbReference>
<sequence>MGNHLGEDPGQSFKTLWVDVDSAMNSVFMVFPVVGCRENCISSFVWVYLEFPFLTESCYYANCFLLLSVNRCQHFIDVIWKLFNYVAKKY</sequence>
<comment type="caution">
    <text evidence="1">The sequence shown here is derived from an EMBL/GenBank/DDBJ whole genome shotgun (WGS) entry which is preliminary data.</text>
</comment>